<keyword evidence="2" id="KW-1185">Reference proteome</keyword>
<gene>
    <name evidence="1" type="ORF">SVUK_LOCUS8664</name>
</gene>
<reference evidence="1 2" key="1">
    <citation type="submission" date="2018-11" db="EMBL/GenBank/DDBJ databases">
        <authorList>
            <consortium name="Pathogen Informatics"/>
        </authorList>
    </citation>
    <scope>NUCLEOTIDE SEQUENCE [LARGE SCALE GENOMIC DNA]</scope>
</reference>
<sequence length="63" mass="6988">YYPVYYPVPYYNPYQTYAPFTPAPVIPTTPQVPQQCIGPCVNNQCPAGYTCNAFNVCCTQTVG</sequence>
<name>A0A3P7IU77_STRVU</name>
<dbReference type="Proteomes" id="UP000270094">
    <property type="component" value="Unassembled WGS sequence"/>
</dbReference>
<evidence type="ECO:0008006" key="3">
    <source>
        <dbReference type="Google" id="ProtNLM"/>
    </source>
</evidence>
<organism evidence="1 2">
    <name type="scientific">Strongylus vulgaris</name>
    <name type="common">Blood worm</name>
    <dbReference type="NCBI Taxonomy" id="40348"/>
    <lineage>
        <taxon>Eukaryota</taxon>
        <taxon>Metazoa</taxon>
        <taxon>Ecdysozoa</taxon>
        <taxon>Nematoda</taxon>
        <taxon>Chromadorea</taxon>
        <taxon>Rhabditida</taxon>
        <taxon>Rhabditina</taxon>
        <taxon>Rhabditomorpha</taxon>
        <taxon>Strongyloidea</taxon>
        <taxon>Strongylidae</taxon>
        <taxon>Strongylus</taxon>
    </lineage>
</organism>
<dbReference type="AlphaFoldDB" id="A0A3P7IU77"/>
<proteinExistence type="predicted"/>
<dbReference type="EMBL" id="UYYB01031873">
    <property type="protein sequence ID" value="VDM73666.1"/>
    <property type="molecule type" value="Genomic_DNA"/>
</dbReference>
<evidence type="ECO:0000313" key="1">
    <source>
        <dbReference type="EMBL" id="VDM73666.1"/>
    </source>
</evidence>
<accession>A0A3P7IU77</accession>
<feature type="non-terminal residue" evidence="1">
    <location>
        <position position="1"/>
    </location>
</feature>
<evidence type="ECO:0000313" key="2">
    <source>
        <dbReference type="Proteomes" id="UP000270094"/>
    </source>
</evidence>
<protein>
    <recommendedName>
        <fullName evidence="3">CC domain-containing protein</fullName>
    </recommendedName>
</protein>